<comment type="cofactor">
    <cofactor evidence="1">
        <name>Mn(2+)</name>
        <dbReference type="ChEBI" id="CHEBI:29035"/>
    </cofactor>
</comment>
<evidence type="ECO:0000256" key="3">
    <source>
        <dbReference type="ARBA" id="ARBA00013081"/>
    </source>
</evidence>
<evidence type="ECO:0000256" key="10">
    <source>
        <dbReference type="ARBA" id="ARBA00047761"/>
    </source>
</evidence>
<evidence type="ECO:0000256" key="1">
    <source>
        <dbReference type="ARBA" id="ARBA00001936"/>
    </source>
</evidence>
<keyword evidence="7" id="KW-0904">Protein phosphatase</keyword>
<feature type="region of interest" description="Disordered" evidence="12">
    <location>
        <begin position="1"/>
        <end position="72"/>
    </location>
</feature>
<dbReference type="Pfam" id="PF24681">
    <property type="entry name" value="Kelch_KLHDC2_KLHL20_DRC7"/>
    <property type="match status" value="1"/>
</dbReference>
<keyword evidence="14" id="KW-1185">Reference proteome</keyword>
<dbReference type="InterPro" id="IPR012391">
    <property type="entry name" value="Ser/Thr_prot_Pase_BSU1"/>
</dbReference>
<dbReference type="EMBL" id="JAPFFI010000027">
    <property type="protein sequence ID" value="KAJ6303347.1"/>
    <property type="molecule type" value="Genomic_DNA"/>
</dbReference>
<evidence type="ECO:0000256" key="11">
    <source>
        <dbReference type="ARBA" id="ARBA00048336"/>
    </source>
</evidence>
<dbReference type="InterPro" id="IPR015915">
    <property type="entry name" value="Kelch-typ_b-propeller"/>
</dbReference>
<evidence type="ECO:0000256" key="9">
    <source>
        <dbReference type="ARBA" id="ARBA00023242"/>
    </source>
</evidence>
<comment type="subcellular location">
    <subcellularLocation>
        <location evidence="2">Nucleus</location>
    </subcellularLocation>
</comment>
<dbReference type="PANTHER" id="PTHR46422:SF4">
    <property type="entry name" value="SERINE_THREONINE-PROTEIN PHOSPHATASE BSL3"/>
    <property type="match status" value="1"/>
</dbReference>
<dbReference type="PANTHER" id="PTHR46422">
    <property type="entry name" value="SERINE/THREONINE-PROTEIN PHOSPHATASE BSL3"/>
    <property type="match status" value="1"/>
</dbReference>
<proteinExistence type="predicted"/>
<gene>
    <name evidence="13" type="ORF">OIU77_017264</name>
</gene>
<keyword evidence="9" id="KW-0539">Nucleus</keyword>
<organism evidence="13 14">
    <name type="scientific">Salix suchowensis</name>
    <dbReference type="NCBI Taxonomy" id="1278906"/>
    <lineage>
        <taxon>Eukaryota</taxon>
        <taxon>Viridiplantae</taxon>
        <taxon>Streptophyta</taxon>
        <taxon>Embryophyta</taxon>
        <taxon>Tracheophyta</taxon>
        <taxon>Spermatophyta</taxon>
        <taxon>Magnoliopsida</taxon>
        <taxon>eudicotyledons</taxon>
        <taxon>Gunneridae</taxon>
        <taxon>Pentapetalae</taxon>
        <taxon>rosids</taxon>
        <taxon>fabids</taxon>
        <taxon>Malpighiales</taxon>
        <taxon>Salicaceae</taxon>
        <taxon>Saliceae</taxon>
        <taxon>Salix</taxon>
    </lineage>
</organism>
<dbReference type="InterPro" id="IPR011498">
    <property type="entry name" value="Kelch_2"/>
</dbReference>
<reference evidence="13" key="2">
    <citation type="journal article" date="2023" name="Int. J. Mol. Sci.">
        <title>De Novo Assembly and Annotation of 11 Diverse Shrub Willow (Salix) Genomes Reveals Novel Gene Organization in Sex-Linked Regions.</title>
        <authorList>
            <person name="Hyden B."/>
            <person name="Feng K."/>
            <person name="Yates T.B."/>
            <person name="Jawdy S."/>
            <person name="Cereghino C."/>
            <person name="Smart L.B."/>
            <person name="Muchero W."/>
        </authorList>
    </citation>
    <scope>NUCLEOTIDE SEQUENCE</scope>
    <source>
        <tissue evidence="13">Shoot tip</tissue>
    </source>
</reference>
<dbReference type="Gene3D" id="2.120.10.80">
    <property type="entry name" value="Kelch-type beta propeller"/>
    <property type="match status" value="2"/>
</dbReference>
<dbReference type="Proteomes" id="UP001141253">
    <property type="component" value="Chromosome 16"/>
</dbReference>
<comment type="caution">
    <text evidence="13">The sequence shown here is derived from an EMBL/GenBank/DDBJ whole genome shotgun (WGS) entry which is preliminary data.</text>
</comment>
<keyword evidence="4" id="KW-0479">Metal-binding</keyword>
<reference evidence="13" key="1">
    <citation type="submission" date="2022-10" db="EMBL/GenBank/DDBJ databases">
        <authorList>
            <person name="Hyden B.L."/>
            <person name="Feng K."/>
            <person name="Yates T."/>
            <person name="Jawdy S."/>
            <person name="Smart L.B."/>
            <person name="Muchero W."/>
        </authorList>
    </citation>
    <scope>NUCLEOTIDE SEQUENCE</scope>
    <source>
        <tissue evidence="13">Shoot tip</tissue>
    </source>
</reference>
<evidence type="ECO:0000256" key="4">
    <source>
        <dbReference type="ARBA" id="ARBA00022723"/>
    </source>
</evidence>
<evidence type="ECO:0000256" key="6">
    <source>
        <dbReference type="ARBA" id="ARBA00022801"/>
    </source>
</evidence>
<dbReference type="SUPFAM" id="SSF117281">
    <property type="entry name" value="Kelch motif"/>
    <property type="match status" value="1"/>
</dbReference>
<name>A0ABQ8ZN99_9ROSI</name>
<evidence type="ECO:0000313" key="14">
    <source>
        <dbReference type="Proteomes" id="UP001141253"/>
    </source>
</evidence>
<feature type="compositionally biased region" description="Polar residues" evidence="12">
    <location>
        <begin position="33"/>
        <end position="43"/>
    </location>
</feature>
<evidence type="ECO:0000256" key="2">
    <source>
        <dbReference type="ARBA" id="ARBA00004123"/>
    </source>
</evidence>
<evidence type="ECO:0000256" key="12">
    <source>
        <dbReference type="SAM" id="MobiDB-lite"/>
    </source>
</evidence>
<comment type="catalytic activity">
    <reaction evidence="10">
        <text>O-phospho-L-seryl-[protein] + H2O = L-seryl-[protein] + phosphate</text>
        <dbReference type="Rhea" id="RHEA:20629"/>
        <dbReference type="Rhea" id="RHEA-COMP:9863"/>
        <dbReference type="Rhea" id="RHEA-COMP:11604"/>
        <dbReference type="ChEBI" id="CHEBI:15377"/>
        <dbReference type="ChEBI" id="CHEBI:29999"/>
        <dbReference type="ChEBI" id="CHEBI:43474"/>
        <dbReference type="ChEBI" id="CHEBI:83421"/>
        <dbReference type="EC" id="3.1.3.16"/>
    </reaction>
</comment>
<feature type="region of interest" description="Disordered" evidence="12">
    <location>
        <begin position="532"/>
        <end position="558"/>
    </location>
</feature>
<keyword evidence="5" id="KW-0677">Repeat</keyword>
<protein>
    <recommendedName>
        <fullName evidence="3">protein-serine/threonine phosphatase</fullName>
        <ecNumber evidence="3">3.1.3.16</ecNumber>
    </recommendedName>
</protein>
<evidence type="ECO:0000256" key="7">
    <source>
        <dbReference type="ARBA" id="ARBA00022912"/>
    </source>
</evidence>
<evidence type="ECO:0000313" key="13">
    <source>
        <dbReference type="EMBL" id="KAJ6303347.1"/>
    </source>
</evidence>
<keyword evidence="8" id="KW-0464">Manganese</keyword>
<feature type="compositionally biased region" description="Low complexity" evidence="12">
    <location>
        <begin position="44"/>
        <end position="70"/>
    </location>
</feature>
<comment type="catalytic activity">
    <reaction evidence="11">
        <text>O-phospho-L-threonyl-[protein] + H2O = L-threonyl-[protein] + phosphate</text>
        <dbReference type="Rhea" id="RHEA:47004"/>
        <dbReference type="Rhea" id="RHEA-COMP:11060"/>
        <dbReference type="Rhea" id="RHEA-COMP:11605"/>
        <dbReference type="ChEBI" id="CHEBI:15377"/>
        <dbReference type="ChEBI" id="CHEBI:30013"/>
        <dbReference type="ChEBI" id="CHEBI:43474"/>
        <dbReference type="ChEBI" id="CHEBI:61977"/>
        <dbReference type="EC" id="3.1.3.16"/>
    </reaction>
</comment>
<accession>A0ABQ8ZN99</accession>
<keyword evidence="6" id="KW-0378">Hydrolase</keyword>
<sequence length="683" mass="70575">MDVDASMVATDHDPAPQNASSAPTEMDGELIGEQSQQPAGSQDTSTAAVTGSSTTTTAPQQVAGAGATAESGGGAETCAYLFGEEGTPGYIGPRLILFGGATALEGNSASTGTPSSAGSAGIRLAGATADVHCYDVLTNKWTRITPFGEPPTPRAAHVATAVGTMVVIQGGIGPAGLSAEDLHVLDLTQQRPRWHRVVVQGPGPGPRYGHVMALVGQRYLMAIGGNDGKRPLSDVWALDTAAKPYEWRKLEPEGEGPPPCMYATASARSDGLLLLCGGRDANSVPLASAYGLAKHRDGRWEWAIAPGVSPSPRYQHAAVFVNARLHVSGGALGGGRMVEDSSSVAVLDTAAGVWCDTKSVVTTPRTGRYSADAAGGDAAVELTRRCRHAAAAVGDLIFIYGGLRGGVLLDDLLVAEDLAAAETTSAASHAAAAAAASNVQAGRLPGRYGFVDERTRLTMPEAAPDGSVVLGSPVAPPVNGDMYTDISTENAMLPGPRRTNKGVEYLVEASAAEAEAISATLAAAKARQVNGEVELPDRDRGAEATPSGKQISTLIKPDSAGSNNIAPAGVRLHHRAVVVAAETGGALGGMVRQLSIDQFENEGRRVSYGTPESATAARKLLDRQMSINSVPKKMLYAFHVHGLHVFLDSLVARGCGTSLKASWLETSSSQAVFLRLQRNSRSL</sequence>
<dbReference type="PIRSF" id="PIRSF036363">
    <property type="entry name" value="PPP_BSU1"/>
    <property type="match status" value="1"/>
</dbReference>
<evidence type="ECO:0000256" key="8">
    <source>
        <dbReference type="ARBA" id="ARBA00023211"/>
    </source>
</evidence>
<evidence type="ECO:0000256" key="5">
    <source>
        <dbReference type="ARBA" id="ARBA00022737"/>
    </source>
</evidence>
<dbReference type="EC" id="3.1.3.16" evidence="3"/>
<dbReference type="Pfam" id="PF07646">
    <property type="entry name" value="Kelch_2"/>
    <property type="match status" value="1"/>
</dbReference>